<dbReference type="EMBL" id="JAOAOG010000127">
    <property type="protein sequence ID" value="KAJ6247079.1"/>
    <property type="molecule type" value="Genomic_DNA"/>
</dbReference>
<proteinExistence type="inferred from homology"/>
<dbReference type="InterPro" id="IPR006195">
    <property type="entry name" value="aa-tRNA-synth_II"/>
</dbReference>
<dbReference type="CDD" id="cd00775">
    <property type="entry name" value="LysRS_core"/>
    <property type="match status" value="1"/>
</dbReference>
<dbReference type="InterPro" id="IPR034762">
    <property type="entry name" value="Lys-tRNA-ligase_II_bac/euk"/>
</dbReference>
<dbReference type="InterPro" id="IPR044136">
    <property type="entry name" value="Lys-tRNA-ligase_II_N"/>
</dbReference>
<keyword evidence="7" id="KW-0030">Aminoacyl-tRNA synthetase</keyword>
<feature type="compositionally biased region" description="Basic residues" evidence="10">
    <location>
        <begin position="369"/>
        <end position="378"/>
    </location>
</feature>
<organism evidence="12 13">
    <name type="scientific">Anaeramoeba flamelloides</name>
    <dbReference type="NCBI Taxonomy" id="1746091"/>
    <lineage>
        <taxon>Eukaryota</taxon>
        <taxon>Metamonada</taxon>
        <taxon>Anaeramoebidae</taxon>
        <taxon>Anaeramoeba</taxon>
    </lineage>
</organism>
<dbReference type="Pfam" id="PF01336">
    <property type="entry name" value="tRNA_anti-codon"/>
    <property type="match status" value="1"/>
</dbReference>
<evidence type="ECO:0000256" key="10">
    <source>
        <dbReference type="SAM" id="MobiDB-lite"/>
    </source>
</evidence>
<dbReference type="CDD" id="cd04322">
    <property type="entry name" value="LysRS_N"/>
    <property type="match status" value="1"/>
</dbReference>
<evidence type="ECO:0000313" key="12">
    <source>
        <dbReference type="EMBL" id="KAJ6247079.1"/>
    </source>
</evidence>
<evidence type="ECO:0000256" key="3">
    <source>
        <dbReference type="ARBA" id="ARBA00022598"/>
    </source>
</evidence>
<dbReference type="PROSITE" id="PS50862">
    <property type="entry name" value="AA_TRNA_LIGASE_II"/>
    <property type="match status" value="1"/>
</dbReference>
<feature type="region of interest" description="Disordered" evidence="10">
    <location>
        <begin position="1"/>
        <end position="56"/>
    </location>
</feature>
<dbReference type="InterPro" id="IPR045864">
    <property type="entry name" value="aa-tRNA-synth_II/BPL/LPL"/>
</dbReference>
<keyword evidence="4" id="KW-0547">Nucleotide-binding</keyword>
<keyword evidence="5" id="KW-0067">ATP-binding</keyword>
<dbReference type="Proteomes" id="UP001150062">
    <property type="component" value="Unassembled WGS sequence"/>
</dbReference>
<evidence type="ECO:0000256" key="6">
    <source>
        <dbReference type="ARBA" id="ARBA00022917"/>
    </source>
</evidence>
<evidence type="ECO:0000256" key="9">
    <source>
        <dbReference type="ARBA" id="ARBA00048573"/>
    </source>
</evidence>
<dbReference type="SUPFAM" id="SSF50249">
    <property type="entry name" value="Nucleic acid-binding proteins"/>
    <property type="match status" value="1"/>
</dbReference>
<feature type="compositionally biased region" description="Basic and acidic residues" evidence="10">
    <location>
        <begin position="379"/>
        <end position="408"/>
    </location>
</feature>
<dbReference type="InterPro" id="IPR004365">
    <property type="entry name" value="NA-bd_OB_tRNA"/>
</dbReference>
<reference evidence="12" key="1">
    <citation type="submission" date="2022-08" db="EMBL/GenBank/DDBJ databases">
        <title>Novel sulfate-reducing endosymbionts in the free-living metamonad Anaeramoeba.</title>
        <authorList>
            <person name="Jerlstrom-Hultqvist J."/>
            <person name="Cepicka I."/>
            <person name="Gallot-Lavallee L."/>
            <person name="Salas-Leiva D."/>
            <person name="Curtis B.A."/>
            <person name="Zahonova K."/>
            <person name="Pipaliya S."/>
            <person name="Dacks J."/>
            <person name="Roger A.J."/>
        </authorList>
    </citation>
    <scope>NUCLEOTIDE SEQUENCE</scope>
    <source>
        <strain evidence="12">Schooner1</strain>
    </source>
</reference>
<feature type="compositionally biased region" description="Basic residues" evidence="10">
    <location>
        <begin position="8"/>
        <end position="17"/>
    </location>
</feature>
<evidence type="ECO:0000259" key="11">
    <source>
        <dbReference type="PROSITE" id="PS50862"/>
    </source>
</evidence>
<dbReference type="Gene3D" id="2.40.50.140">
    <property type="entry name" value="Nucleic acid-binding proteins"/>
    <property type="match status" value="1"/>
</dbReference>
<protein>
    <recommendedName>
        <fullName evidence="2">lysine--tRNA ligase</fullName>
        <ecNumber evidence="2">6.1.1.6</ecNumber>
    </recommendedName>
    <alternativeName>
        <fullName evidence="8">Lysyl-tRNA synthetase</fullName>
    </alternativeName>
</protein>
<dbReference type="SUPFAM" id="SSF55681">
    <property type="entry name" value="Class II aaRS and biotin synthetases"/>
    <property type="match status" value="1"/>
</dbReference>
<evidence type="ECO:0000256" key="2">
    <source>
        <dbReference type="ARBA" id="ARBA00013166"/>
    </source>
</evidence>
<sequence>MSEEKPKLSKKQLKRLKKQEWQKQQREKKKQERLKKQQEQQKKQGPKLENDSKLSPRDYYENRKQMVLKDPKSYPHKFEATTTVKEFIGAYSNIEKGEKDMDTVVSLCGRIFIKRPFGQKLVFYEIHQGGFKLQVMCDRRVFEGDFVATHNKIKPGDIIGVKGIPGRSGKGELSIFPKAITVLTPCLRQFPSQYFRLRDPERRFRMRYVDLMLNEHLRKIFHIRSKAIKYIRRYLDNLDFLEVETPTLNKIAGGATAKPFTTFHNDLKQKMYMRVAPELYLKELIVAGFDRVYEIGKQFRNETIDLTHNPEFTTCEFYMAYADYNDLMDLTEDMISSLVFEIFGTYELKYHPNGREVIPREKKSEKFLKRAQKSKNKNVKKEENEKKEQEKEQKEEKQKEEEKEKEEEVRIINFKPPWGRIPMVEGLAKKLEVEFPEDLTTEEANKFMDDLCVKHNVECTAPRTTARLLDKLVAEFLEGQCINPTFIIDHPEIMSPLAKYHRNKKGMTERFELFVNCKELCNAYTELNNPMVQRVRFEQQAQDKEKGDEEAQVIDEDFCLALEYGLPPTAGWGLGIDRLLMMITDNINIKEVILFPAMKNYKKGEKLTEDLEEKNEEEKTEEKK</sequence>
<dbReference type="PANTHER" id="PTHR42918">
    <property type="entry name" value="LYSYL-TRNA SYNTHETASE"/>
    <property type="match status" value="1"/>
</dbReference>
<gene>
    <name evidence="12" type="ORF">M0813_18604</name>
</gene>
<dbReference type="EC" id="6.1.1.6" evidence="2"/>
<evidence type="ECO:0000313" key="13">
    <source>
        <dbReference type="Proteomes" id="UP001150062"/>
    </source>
</evidence>
<evidence type="ECO:0000256" key="4">
    <source>
        <dbReference type="ARBA" id="ARBA00022741"/>
    </source>
</evidence>
<dbReference type="InterPro" id="IPR012340">
    <property type="entry name" value="NA-bd_OB-fold"/>
</dbReference>
<dbReference type="InterPro" id="IPR002313">
    <property type="entry name" value="Lys-tRNA-ligase_II"/>
</dbReference>
<dbReference type="PANTHER" id="PTHR42918:SF9">
    <property type="entry name" value="LYSINE--TRNA LIGASE"/>
    <property type="match status" value="1"/>
</dbReference>
<accession>A0ABQ8YRL2</accession>
<evidence type="ECO:0000256" key="7">
    <source>
        <dbReference type="ARBA" id="ARBA00023146"/>
    </source>
</evidence>
<keyword evidence="13" id="KW-1185">Reference proteome</keyword>
<feature type="region of interest" description="Disordered" evidence="10">
    <location>
        <begin position="369"/>
        <end position="408"/>
    </location>
</feature>
<comment type="caution">
    <text evidence="12">The sequence shown here is derived from an EMBL/GenBank/DDBJ whole genome shotgun (WGS) entry which is preliminary data.</text>
</comment>
<dbReference type="Gene3D" id="3.30.930.10">
    <property type="entry name" value="Bira Bifunctional Protein, Domain 2"/>
    <property type="match status" value="1"/>
</dbReference>
<dbReference type="InterPro" id="IPR004364">
    <property type="entry name" value="Aa-tRNA-synt_II"/>
</dbReference>
<dbReference type="Pfam" id="PF00152">
    <property type="entry name" value="tRNA-synt_2"/>
    <property type="match status" value="1"/>
</dbReference>
<comment type="catalytic activity">
    <reaction evidence="9">
        <text>tRNA(Lys) + L-lysine + ATP = L-lysyl-tRNA(Lys) + AMP + diphosphate</text>
        <dbReference type="Rhea" id="RHEA:20792"/>
        <dbReference type="Rhea" id="RHEA-COMP:9696"/>
        <dbReference type="Rhea" id="RHEA-COMP:9697"/>
        <dbReference type="ChEBI" id="CHEBI:30616"/>
        <dbReference type="ChEBI" id="CHEBI:32551"/>
        <dbReference type="ChEBI" id="CHEBI:33019"/>
        <dbReference type="ChEBI" id="CHEBI:78442"/>
        <dbReference type="ChEBI" id="CHEBI:78529"/>
        <dbReference type="ChEBI" id="CHEBI:456215"/>
        <dbReference type="EC" id="6.1.1.6"/>
    </reaction>
</comment>
<evidence type="ECO:0000256" key="5">
    <source>
        <dbReference type="ARBA" id="ARBA00022840"/>
    </source>
</evidence>
<comment type="similarity">
    <text evidence="1">Belongs to the class-II aminoacyl-tRNA synthetase family.</text>
</comment>
<feature type="domain" description="Aminoacyl-transfer RNA synthetases class-II family profile" evidence="11">
    <location>
        <begin position="221"/>
        <end position="596"/>
    </location>
</feature>
<dbReference type="PIRSF" id="PIRSF039101">
    <property type="entry name" value="LysRS2"/>
    <property type="match status" value="1"/>
</dbReference>
<dbReference type="HAMAP" id="MF_00252">
    <property type="entry name" value="Lys_tRNA_synth_class2"/>
    <property type="match status" value="1"/>
</dbReference>
<dbReference type="PRINTS" id="PR00982">
    <property type="entry name" value="TRNASYNTHLYS"/>
</dbReference>
<keyword evidence="3" id="KW-0436">Ligase</keyword>
<name>A0ABQ8YRL2_9EUKA</name>
<evidence type="ECO:0000256" key="1">
    <source>
        <dbReference type="ARBA" id="ARBA00008226"/>
    </source>
</evidence>
<feature type="compositionally biased region" description="Basic and acidic residues" evidence="10">
    <location>
        <begin position="34"/>
        <end position="56"/>
    </location>
</feature>
<dbReference type="InterPro" id="IPR018149">
    <property type="entry name" value="Lys-tRNA-synth_II_C"/>
</dbReference>
<evidence type="ECO:0000256" key="8">
    <source>
        <dbReference type="ARBA" id="ARBA00030563"/>
    </source>
</evidence>
<keyword evidence="6" id="KW-0648">Protein biosynthesis</keyword>